<evidence type="ECO:0000313" key="5">
    <source>
        <dbReference type="Proteomes" id="UP000663864"/>
    </source>
</evidence>
<evidence type="ECO:0000256" key="2">
    <source>
        <dbReference type="SAM" id="Phobius"/>
    </source>
</evidence>
<protein>
    <recommendedName>
        <fullName evidence="3">Reverse transcriptase domain-containing protein</fullName>
    </recommendedName>
</protein>
<sequence>MAELDVLLQTLHNVPITYKNLNKNLNKNRIIGSQTNRNDIIDLINSQASQSQVFNVTKVKKKKNYGRLVKRLKHKFKLANVILQKSDKSKVFHLGRSEDYRKKSEQYMEKTQAYQCLDTNDPLPDLVQRTNKYLLDLRLAKWITQKQYELLSIKSNEVELAHLYYLPKAHKPGTPLHPIISGLKHPTIKISKFLDDLLRPLFDKMAQETTVSSGFELVKKLQEWSILNMNQNTIFCTIDVVDLYTMIPQVEGVLSLKKMLDYLKLKKVGGLKIETIIRLSRFVMQNNYFSYDGQFYHQIRGGAMGSPLTLTMANCYMFFFERQIAKQIKNSGGLYFRGNQFYNQNGGNRFNYQRYPRNYYRRNIFYNRNYRIPRQFFNPYETGGYGFVNPRQQRQGRSVQPVRSSSRRRPSNRPRRRGPRQIRLNDFMPTELRESSPNLPSEFNIATTTAPITTAPITTTVTTNATTDALPQREIFARRNTTQPFTVNENYQNQRVQQQQGNQRQRKTTSSFRRRQRRNNRFAVLADENENDNISDVEVEMNDESMPLNANKKQRKHKNKNKTCRYLQPNRILKWLEDHSRSSKNAISGRGNQAYVLASTLIYDEWVRNNYELQVWQTYLKMGTEQKHWAKEVVRRTKRRDNVINTRFVQKKINRLTTAIAEACATVSELQIQLSTYWMQTISETTNQRLAQTTANLVARQLSVDRARQTTTAGNVGTDTDDELDTGTTGTAGTAGTAPTTTATTKNHIRESVERIEKYILEYIHFCTQHVKKMAQTRIQLAKAQMEEYKALEDFEQIATPTQWNTHFLLKPKVKLWSTKNKNYQLLSKRVELDIPPKIIDKVDFSFKIDESIISQDEAQAIYNQMRQITKDFRTQAMTLYVQSAARENEILSNEIKGIIERFPQENDDGFDAEPGYAAFKQYHELREKRMKLEIEQSLYFLFEQRVEGETNNPEEEEIIAPTLIRPKFIFNDPKTAARRRLTELATLKRKIESSFFQKKVSPGRPLQQFIAELDVLLQTLHNAPIANKNLNKNKIMGCQNNQNDIIELLNSQATQSQVFNMVKVKKKKNYGRLVKRLKHKFKLANVTLQKSDKSKVFHLGKDEDYRKKSKEYMEKTQAYKCLGKEDPLLDLVQRTNKYLLELRLAKWISQKQYEKLCINPNEVELAHLYYLPKAHKPGTPLRPIVSGLKHPTIKISKFLDELLRPLFDKMAAKTTVNSGFELVKQLQQWSSINMRQETLFCTIDVMDLYTMVPQTEGVLSLKKMLDHLKLKQIGGLKIETIIRLSRFVMKNNYFSYDGQLYHQVRGGAMGSPLTLTVANCYMFFYEQQIIKQINNSEGLYFRYIDDIFIVINWPARHLFKQIDRWNHFDENIKLSENIGSTADFLDLHMENQDGQLITTVYQKPSYEPYYLPFNSVHPLHMKKNIIFTMLLRIIRYCSTFQAYLDERERLRLALLFNKYPNKIIEECFNYLLLKYKIDQPLNFNNYNLIRQKIIETPIKEKIPVDYVVSYNIFSLWRQWTRMVERCHPYLPLVSVFLFHQHFKLKEKRQELANKLLAIFNQDVFSSQLSDKISVIWSGRLIATAGHCTTRRITRTAVITLSYILCLTFLCFIFILF</sequence>
<feature type="region of interest" description="Disordered" evidence="1">
    <location>
        <begin position="709"/>
        <end position="741"/>
    </location>
</feature>
<name>A0A814X6S4_9BILA</name>
<dbReference type="InterPro" id="IPR000477">
    <property type="entry name" value="RT_dom"/>
</dbReference>
<keyword evidence="2" id="KW-1133">Transmembrane helix</keyword>
<feature type="region of interest" description="Disordered" evidence="1">
    <location>
        <begin position="483"/>
        <end position="520"/>
    </location>
</feature>
<dbReference type="PROSITE" id="PS50878">
    <property type="entry name" value="RT_POL"/>
    <property type="match status" value="1"/>
</dbReference>
<accession>A0A814X6S4</accession>
<dbReference type="InterPro" id="IPR058912">
    <property type="entry name" value="HTH_animal"/>
</dbReference>
<proteinExistence type="predicted"/>
<gene>
    <name evidence="4" type="ORF">ZHD862_LOCUS23425</name>
</gene>
<feature type="compositionally biased region" description="Low complexity" evidence="1">
    <location>
        <begin position="490"/>
        <end position="503"/>
    </location>
</feature>
<keyword evidence="2" id="KW-0472">Membrane</keyword>
<evidence type="ECO:0000313" key="4">
    <source>
        <dbReference type="EMBL" id="CAF1212238.1"/>
    </source>
</evidence>
<organism evidence="4 5">
    <name type="scientific">Rotaria sordida</name>
    <dbReference type="NCBI Taxonomy" id="392033"/>
    <lineage>
        <taxon>Eukaryota</taxon>
        <taxon>Metazoa</taxon>
        <taxon>Spiralia</taxon>
        <taxon>Gnathifera</taxon>
        <taxon>Rotifera</taxon>
        <taxon>Eurotatoria</taxon>
        <taxon>Bdelloidea</taxon>
        <taxon>Philodinida</taxon>
        <taxon>Philodinidae</taxon>
        <taxon>Rotaria</taxon>
    </lineage>
</organism>
<dbReference type="EMBL" id="CAJNOT010001523">
    <property type="protein sequence ID" value="CAF1212238.1"/>
    <property type="molecule type" value="Genomic_DNA"/>
</dbReference>
<feature type="compositionally biased region" description="Basic residues" evidence="1">
    <location>
        <begin position="504"/>
        <end position="520"/>
    </location>
</feature>
<dbReference type="Pfam" id="PF26215">
    <property type="entry name" value="HTH_animal"/>
    <property type="match status" value="1"/>
</dbReference>
<evidence type="ECO:0000256" key="1">
    <source>
        <dbReference type="SAM" id="MobiDB-lite"/>
    </source>
</evidence>
<reference evidence="4" key="1">
    <citation type="submission" date="2021-02" db="EMBL/GenBank/DDBJ databases">
        <authorList>
            <person name="Nowell W R."/>
        </authorList>
    </citation>
    <scope>NUCLEOTIDE SEQUENCE</scope>
</reference>
<feature type="transmembrane region" description="Helical" evidence="2">
    <location>
        <begin position="1597"/>
        <end position="1616"/>
    </location>
</feature>
<evidence type="ECO:0000259" key="3">
    <source>
        <dbReference type="PROSITE" id="PS50878"/>
    </source>
</evidence>
<dbReference type="PANTHER" id="PTHR21301:SF10">
    <property type="entry name" value="REVERSE TRANSCRIPTASE DOMAIN-CONTAINING PROTEIN"/>
    <property type="match status" value="1"/>
</dbReference>
<feature type="compositionally biased region" description="Low complexity" evidence="1">
    <location>
        <begin position="726"/>
        <end position="741"/>
    </location>
</feature>
<feature type="domain" description="Reverse transcriptase" evidence="3">
    <location>
        <begin position="1153"/>
        <end position="1412"/>
    </location>
</feature>
<feature type="region of interest" description="Disordered" evidence="1">
    <location>
        <begin position="387"/>
        <end position="440"/>
    </location>
</feature>
<dbReference type="PANTHER" id="PTHR21301">
    <property type="entry name" value="REVERSE TRANSCRIPTASE"/>
    <property type="match status" value="1"/>
</dbReference>
<comment type="caution">
    <text evidence="4">The sequence shown here is derived from an EMBL/GenBank/DDBJ whole genome shotgun (WGS) entry which is preliminary data.</text>
</comment>
<dbReference type="Proteomes" id="UP000663864">
    <property type="component" value="Unassembled WGS sequence"/>
</dbReference>
<feature type="compositionally biased region" description="Low complexity" evidence="1">
    <location>
        <begin position="390"/>
        <end position="404"/>
    </location>
</feature>
<feature type="compositionally biased region" description="Basic residues" evidence="1">
    <location>
        <begin position="405"/>
        <end position="420"/>
    </location>
</feature>
<keyword evidence="2" id="KW-0812">Transmembrane</keyword>